<sequence>MNLEEIHVPVLLKEVLYYLNLKQGDIIFDGTLGGAGHTVEIIKAIAPTGMASRATI</sequence>
<gene>
    <name evidence="1" type="ORF">S06H3_07926</name>
</gene>
<dbReference type="GO" id="GO:0008168">
    <property type="term" value="F:methyltransferase activity"/>
    <property type="evidence" value="ECO:0007669"/>
    <property type="project" value="InterPro"/>
</dbReference>
<protein>
    <recommendedName>
        <fullName evidence="2">16S rRNA (Cytosine(1402)-N(4))-methyltransferase</fullName>
    </recommendedName>
</protein>
<accession>X1LFI9</accession>
<comment type="caution">
    <text evidence="1">The sequence shown here is derived from an EMBL/GenBank/DDBJ whole genome shotgun (WGS) entry which is preliminary data.</text>
</comment>
<dbReference type="Pfam" id="PF01795">
    <property type="entry name" value="Methyltransf_5"/>
    <property type="match status" value="1"/>
</dbReference>
<organism evidence="1">
    <name type="scientific">marine sediment metagenome</name>
    <dbReference type="NCBI Taxonomy" id="412755"/>
    <lineage>
        <taxon>unclassified sequences</taxon>
        <taxon>metagenomes</taxon>
        <taxon>ecological metagenomes</taxon>
    </lineage>
</organism>
<dbReference type="EMBL" id="BARV01003274">
    <property type="protein sequence ID" value="GAI01160.1"/>
    <property type="molecule type" value="Genomic_DNA"/>
</dbReference>
<proteinExistence type="predicted"/>
<name>X1LFI9_9ZZZZ</name>
<dbReference type="AlphaFoldDB" id="X1LFI9"/>
<dbReference type="Gene3D" id="3.40.50.150">
    <property type="entry name" value="Vaccinia Virus protein VP39"/>
    <property type="match status" value="1"/>
</dbReference>
<evidence type="ECO:0008006" key="2">
    <source>
        <dbReference type="Google" id="ProtNLM"/>
    </source>
</evidence>
<evidence type="ECO:0000313" key="1">
    <source>
        <dbReference type="EMBL" id="GAI01160.1"/>
    </source>
</evidence>
<dbReference type="SUPFAM" id="SSF53335">
    <property type="entry name" value="S-adenosyl-L-methionine-dependent methyltransferases"/>
    <property type="match status" value="1"/>
</dbReference>
<dbReference type="InterPro" id="IPR002903">
    <property type="entry name" value="RsmH"/>
</dbReference>
<dbReference type="InterPro" id="IPR029063">
    <property type="entry name" value="SAM-dependent_MTases_sf"/>
</dbReference>
<reference evidence="1" key="1">
    <citation type="journal article" date="2014" name="Front. Microbiol.">
        <title>High frequency of phylogenetically diverse reductive dehalogenase-homologous genes in deep subseafloor sedimentary metagenomes.</title>
        <authorList>
            <person name="Kawai M."/>
            <person name="Futagami T."/>
            <person name="Toyoda A."/>
            <person name="Takaki Y."/>
            <person name="Nishi S."/>
            <person name="Hori S."/>
            <person name="Arai W."/>
            <person name="Tsubouchi T."/>
            <person name="Morono Y."/>
            <person name="Uchiyama I."/>
            <person name="Ito T."/>
            <person name="Fujiyama A."/>
            <person name="Inagaki F."/>
            <person name="Takami H."/>
        </authorList>
    </citation>
    <scope>NUCLEOTIDE SEQUENCE</scope>
    <source>
        <strain evidence="1">Expedition CK06-06</strain>
    </source>
</reference>